<dbReference type="Pfam" id="PF13449">
    <property type="entry name" value="Phytase-like"/>
    <property type="match status" value="1"/>
</dbReference>
<organism evidence="4 5">
    <name type="scientific">Streptomyces cinnamoneus</name>
    <name type="common">Streptoverticillium cinnamoneum</name>
    <dbReference type="NCBI Taxonomy" id="53446"/>
    <lineage>
        <taxon>Bacteria</taxon>
        <taxon>Bacillati</taxon>
        <taxon>Actinomycetota</taxon>
        <taxon>Actinomycetes</taxon>
        <taxon>Kitasatosporales</taxon>
        <taxon>Streptomycetaceae</taxon>
        <taxon>Streptomyces</taxon>
        <taxon>Streptomyces cinnamoneus group</taxon>
    </lineage>
</organism>
<evidence type="ECO:0000259" key="3">
    <source>
        <dbReference type="Pfam" id="PF13449"/>
    </source>
</evidence>
<dbReference type="EMBL" id="NHZO01000154">
    <property type="protein sequence ID" value="PHQ49668.1"/>
    <property type="molecule type" value="Genomic_DNA"/>
</dbReference>
<dbReference type="OrthoDB" id="9798539at2"/>
<dbReference type="PANTHER" id="PTHR37957">
    <property type="entry name" value="BLR7070 PROTEIN"/>
    <property type="match status" value="1"/>
</dbReference>
<dbReference type="AlphaFoldDB" id="A0A2G1XEL2"/>
<protein>
    <recommendedName>
        <fullName evidence="3">Phytase-like domain-containing protein</fullName>
    </recommendedName>
</protein>
<evidence type="ECO:0000313" key="5">
    <source>
        <dbReference type="Proteomes" id="UP000222531"/>
    </source>
</evidence>
<comment type="caution">
    <text evidence="4">The sequence shown here is derived from an EMBL/GenBank/DDBJ whole genome shotgun (WGS) entry which is preliminary data.</text>
</comment>
<keyword evidence="2" id="KW-0732">Signal</keyword>
<feature type="domain" description="Phytase-like" evidence="3">
    <location>
        <begin position="66"/>
        <end position="328"/>
    </location>
</feature>
<feature type="region of interest" description="Disordered" evidence="1">
    <location>
        <begin position="286"/>
        <end position="310"/>
    </location>
</feature>
<dbReference type="SUPFAM" id="SSF50956">
    <property type="entry name" value="Thermostable phytase (3-phytase)"/>
    <property type="match status" value="1"/>
</dbReference>
<name>A0A2G1XEL2_STRCJ</name>
<evidence type="ECO:0000256" key="1">
    <source>
        <dbReference type="SAM" id="MobiDB-lite"/>
    </source>
</evidence>
<evidence type="ECO:0000313" key="4">
    <source>
        <dbReference type="EMBL" id="PHQ49668.1"/>
    </source>
</evidence>
<dbReference type="Proteomes" id="UP000222531">
    <property type="component" value="Unassembled WGS sequence"/>
</dbReference>
<evidence type="ECO:0000256" key="2">
    <source>
        <dbReference type="SAM" id="SignalP"/>
    </source>
</evidence>
<proteinExistence type="predicted"/>
<gene>
    <name evidence="4" type="ORF">BLA24_27040</name>
</gene>
<accession>A0A2G1XEL2</accession>
<dbReference type="RefSeq" id="WP_099201611.1">
    <property type="nucleotide sequence ID" value="NZ_JBIRXA010000024.1"/>
</dbReference>
<dbReference type="InterPro" id="IPR027372">
    <property type="entry name" value="Phytase-like_dom"/>
</dbReference>
<keyword evidence="5" id="KW-1185">Reference proteome</keyword>
<feature type="signal peptide" evidence="2">
    <location>
        <begin position="1"/>
        <end position="26"/>
    </location>
</feature>
<dbReference type="PANTHER" id="PTHR37957:SF1">
    <property type="entry name" value="PHYTASE-LIKE DOMAIN-CONTAINING PROTEIN"/>
    <property type="match status" value="1"/>
</dbReference>
<feature type="chain" id="PRO_5044380895" description="Phytase-like domain-containing protein" evidence="2">
    <location>
        <begin position="27"/>
        <end position="346"/>
    </location>
</feature>
<reference evidence="4 5" key="1">
    <citation type="journal article" date="2017" name="Biochemistry">
        <title>Identification of the Biosynthetic Pathway for the Antibiotic Bicyclomycin.</title>
        <authorList>
            <person name="Patteson J."/>
            <person name="Cai W."/>
            <person name="Johnson R.A."/>
            <person name="Santa Maria K."/>
            <person name="Li B."/>
        </authorList>
    </citation>
    <scope>NUCLEOTIDE SEQUENCE [LARGE SCALE GENOMIC DNA]</scope>
    <source>
        <strain evidence="4 5">ATCC 21532</strain>
    </source>
</reference>
<sequence>MRARTTFVSLAAVLVTAVAGAVPATAAAPAPGHAANHDSDRPCTPDVSLAGFSDALDKTYFQGSYVGNLSALARDSGGRTAALSDRSLLFTLDAQRKPERVLRLADENGKDLDSEGLVIDRDGGYLVTSETEPSVRRYDRDGKLLGALPVPDELRVAPAGKAQLNQTFEGLTLLPGGNTLVASMEGALSGDGTDDQGRPLVRFQTWQRSGGHGEFGLGRQYAYPVDKTLGVSEVTAADESHLLVLERGFSATTGLTVRLYLADLSAARTDAGRPVPKRLLADLGGCTSPDAHHPTPQPNPLLDNVEGMTVTGREPDGRLKLLLVSDDNQSTRQVTRLYELTVRVCD</sequence>